<evidence type="ECO:0000256" key="2">
    <source>
        <dbReference type="ARBA" id="ARBA00022559"/>
    </source>
</evidence>
<accession>A0ABQ2WLL2</accession>
<keyword evidence="5 7" id="KW-0560">Oxidoreductase</keyword>
<organism evidence="9 10">
    <name type="scientific">Alishewanella tabrizica</name>
    <dbReference type="NCBI Taxonomy" id="671278"/>
    <lineage>
        <taxon>Bacteria</taxon>
        <taxon>Pseudomonadati</taxon>
        <taxon>Pseudomonadota</taxon>
        <taxon>Gammaproteobacteria</taxon>
        <taxon>Alteromonadales</taxon>
        <taxon>Alteromonadaceae</taxon>
        <taxon>Alishewanella</taxon>
    </lineage>
</organism>
<comment type="function">
    <text evidence="7">Has an organic peroxide-dependent peroxidase activity.</text>
</comment>
<keyword evidence="3 7" id="KW-0349">Heme</keyword>
<dbReference type="Gene3D" id="1.20.1280.120">
    <property type="match status" value="1"/>
</dbReference>
<dbReference type="GO" id="GO:0004601">
    <property type="term" value="F:peroxidase activity"/>
    <property type="evidence" value="ECO:0007669"/>
    <property type="project" value="UniProtKB-KW"/>
</dbReference>
<proteinExistence type="inferred from homology"/>
<dbReference type="Gene3D" id="2.40.180.10">
    <property type="entry name" value="Catalase core domain"/>
    <property type="match status" value="1"/>
</dbReference>
<dbReference type="PANTHER" id="PTHR11465">
    <property type="entry name" value="CATALASE"/>
    <property type="match status" value="1"/>
</dbReference>
<evidence type="ECO:0000256" key="4">
    <source>
        <dbReference type="ARBA" id="ARBA00022723"/>
    </source>
</evidence>
<comment type="caution">
    <text evidence="9">The sequence shown here is derived from an EMBL/GenBank/DDBJ whole genome shotgun (WGS) entry which is preliminary data.</text>
</comment>
<reference evidence="10" key="1">
    <citation type="journal article" date="2019" name="Int. J. Syst. Evol. Microbiol.">
        <title>The Global Catalogue of Microorganisms (GCM) 10K type strain sequencing project: providing services to taxonomists for standard genome sequencing and annotation.</title>
        <authorList>
            <consortium name="The Broad Institute Genomics Platform"/>
            <consortium name="The Broad Institute Genome Sequencing Center for Infectious Disease"/>
            <person name="Wu L."/>
            <person name="Ma J."/>
        </authorList>
    </citation>
    <scope>NUCLEOTIDE SEQUENCE [LARGE SCALE GENOMIC DNA]</scope>
    <source>
        <strain evidence="10">KCTC 23723</strain>
    </source>
</reference>
<keyword evidence="2 7" id="KW-0575">Peroxidase</keyword>
<keyword evidence="4 7" id="KW-0479">Metal-binding</keyword>
<sequence>MAIIAAIIAAFVYAASDKRQPVSAQDFVNLQQGDVIQQGFRRAHANGFCVSGEFIASGALAEYSSATVFQTGRHPFIGRFSVAGNNPTAPDVKAPVRSLALTLLPDSAAQWRTAMNTPPVLPVGTPEKFYQQLQAIKNNTIAEFFAAHPESAAFLQWRASYQPTQSYATEQYHSINAFYLINNAGQQQAVRWAAVPSAASETLSSDSQHDSQQEPAVTDSLQQELFTRLAQGPVTFDLVFTLATANDNASDATVLWPATNPQRIAGQLVITAANEQKGHQCDALNFDPLVLPAGIQPSEDPILRARAAAYAESHRRRAREVLLESLTGNNSAKGAGDE</sequence>
<feature type="domain" description="Catalase core" evidence="8">
    <location>
        <begin position="5"/>
        <end position="337"/>
    </location>
</feature>
<dbReference type="SUPFAM" id="SSF56634">
    <property type="entry name" value="Heme-dependent catalase-like"/>
    <property type="match status" value="1"/>
</dbReference>
<protein>
    <recommendedName>
        <fullName evidence="7">Catalase-related peroxidase</fullName>
        <ecNumber evidence="7">1.11.1.-</ecNumber>
    </recommendedName>
</protein>
<dbReference type="InterPro" id="IPR018028">
    <property type="entry name" value="Catalase"/>
</dbReference>
<evidence type="ECO:0000256" key="7">
    <source>
        <dbReference type="PIRNR" id="PIRNR000296"/>
    </source>
</evidence>
<dbReference type="EC" id="1.11.1.-" evidence="7"/>
<dbReference type="SMART" id="SM01060">
    <property type="entry name" value="Catalase"/>
    <property type="match status" value="1"/>
</dbReference>
<dbReference type="InterPro" id="IPR011614">
    <property type="entry name" value="Catalase_core"/>
</dbReference>
<comment type="cofactor">
    <cofactor evidence="7">
        <name>heme</name>
        <dbReference type="ChEBI" id="CHEBI:30413"/>
    </cofactor>
</comment>
<gene>
    <name evidence="9" type="ORF">GCM10008111_17290</name>
</gene>
<evidence type="ECO:0000256" key="3">
    <source>
        <dbReference type="ARBA" id="ARBA00022617"/>
    </source>
</evidence>
<evidence type="ECO:0000256" key="1">
    <source>
        <dbReference type="ARBA" id="ARBA00005329"/>
    </source>
</evidence>
<evidence type="ECO:0000313" key="9">
    <source>
        <dbReference type="EMBL" id="GGW61645.1"/>
    </source>
</evidence>
<evidence type="ECO:0000259" key="8">
    <source>
        <dbReference type="SMART" id="SM01060"/>
    </source>
</evidence>
<dbReference type="PIRSF" id="PIRSF000296">
    <property type="entry name" value="SrpA"/>
    <property type="match status" value="1"/>
</dbReference>
<name>A0ABQ2WLL2_9ALTE</name>
<keyword evidence="6 7" id="KW-0408">Iron</keyword>
<evidence type="ECO:0000256" key="5">
    <source>
        <dbReference type="ARBA" id="ARBA00023002"/>
    </source>
</evidence>
<dbReference type="InterPro" id="IPR024168">
    <property type="entry name" value="Catalase_SrpA-type_pred"/>
</dbReference>
<comment type="similarity">
    <text evidence="1 7">Belongs to the catalase family.</text>
</comment>
<evidence type="ECO:0000256" key="6">
    <source>
        <dbReference type="ARBA" id="ARBA00023004"/>
    </source>
</evidence>
<dbReference type="Proteomes" id="UP000634667">
    <property type="component" value="Unassembled WGS sequence"/>
</dbReference>
<keyword evidence="10" id="KW-1185">Reference proteome</keyword>
<dbReference type="PROSITE" id="PS51402">
    <property type="entry name" value="CATALASE_3"/>
    <property type="match status" value="1"/>
</dbReference>
<dbReference type="EMBL" id="BMYR01000006">
    <property type="protein sequence ID" value="GGW61645.1"/>
    <property type="molecule type" value="Genomic_DNA"/>
</dbReference>
<dbReference type="Pfam" id="PF00199">
    <property type="entry name" value="Catalase"/>
    <property type="match status" value="1"/>
</dbReference>
<dbReference type="PANTHER" id="PTHR11465:SF9">
    <property type="entry name" value="CATALASE"/>
    <property type="match status" value="1"/>
</dbReference>
<evidence type="ECO:0000313" key="10">
    <source>
        <dbReference type="Proteomes" id="UP000634667"/>
    </source>
</evidence>
<dbReference type="CDD" id="cd08153">
    <property type="entry name" value="srpA_like"/>
    <property type="match status" value="1"/>
</dbReference>
<dbReference type="InterPro" id="IPR020835">
    <property type="entry name" value="Catalase_sf"/>
</dbReference>